<dbReference type="RefSeq" id="XP_037146399.1">
    <property type="nucleotide sequence ID" value="XM_037290504.1"/>
</dbReference>
<evidence type="ECO:0000256" key="8">
    <source>
        <dbReference type="PROSITE-ProRule" id="PRU00221"/>
    </source>
</evidence>
<evidence type="ECO:0000313" key="12">
    <source>
        <dbReference type="Proteomes" id="UP000509704"/>
    </source>
</evidence>
<dbReference type="GO" id="GO:0005737">
    <property type="term" value="C:cytoplasm"/>
    <property type="evidence" value="ECO:0007669"/>
    <property type="project" value="UniProtKB-SubCell"/>
</dbReference>
<evidence type="ECO:0008006" key="13">
    <source>
        <dbReference type="Google" id="ProtNLM"/>
    </source>
</evidence>
<evidence type="ECO:0000256" key="5">
    <source>
        <dbReference type="ARBA" id="ARBA00022574"/>
    </source>
</evidence>
<feature type="domain" description="PUL" evidence="10">
    <location>
        <begin position="457"/>
        <end position="708"/>
    </location>
</feature>
<evidence type="ECO:0000256" key="6">
    <source>
        <dbReference type="ARBA" id="ARBA00022737"/>
    </source>
</evidence>
<dbReference type="Pfam" id="PF00400">
    <property type="entry name" value="WD40"/>
    <property type="match status" value="6"/>
</dbReference>
<dbReference type="EMBL" id="CP058610">
    <property type="protein sequence ID" value="QLG74674.1"/>
    <property type="molecule type" value="Genomic_DNA"/>
</dbReference>
<dbReference type="SMART" id="SM00320">
    <property type="entry name" value="WD40"/>
    <property type="match status" value="6"/>
</dbReference>
<dbReference type="PROSITE" id="PS51396">
    <property type="entry name" value="PUL"/>
    <property type="match status" value="1"/>
</dbReference>
<evidence type="ECO:0000256" key="7">
    <source>
        <dbReference type="ARBA" id="ARBA00023242"/>
    </source>
</evidence>
<dbReference type="AlphaFoldDB" id="A0A7H9B8V0"/>
<evidence type="ECO:0000256" key="1">
    <source>
        <dbReference type="ARBA" id="ARBA00004123"/>
    </source>
</evidence>
<reference evidence="11 12" key="1">
    <citation type="submission" date="2020-07" db="EMBL/GenBank/DDBJ databases">
        <title>The yeast mating-type switching endonuclease HO is a domesticated member of an unorthodox homing genetic element family.</title>
        <authorList>
            <person name="Coughlan A.Y."/>
            <person name="Lombardi L."/>
            <person name="Braun-Galleani S."/>
            <person name="Martos A.R."/>
            <person name="Galeote V."/>
            <person name="Bigey F."/>
            <person name="Dequin S."/>
            <person name="Byrne K.P."/>
            <person name="Wolfe K.H."/>
        </authorList>
    </citation>
    <scope>NUCLEOTIDE SEQUENCE [LARGE SCALE GENOMIC DNA]</scope>
    <source>
        <strain evidence="11 12">NRRL Y-6702</strain>
    </source>
</reference>
<evidence type="ECO:0000256" key="2">
    <source>
        <dbReference type="ARBA" id="ARBA00004496"/>
    </source>
</evidence>
<dbReference type="GO" id="GO:0005634">
    <property type="term" value="C:nucleus"/>
    <property type="evidence" value="ECO:0007669"/>
    <property type="project" value="UniProtKB-SubCell"/>
</dbReference>
<dbReference type="CDD" id="cd00200">
    <property type="entry name" value="WD40"/>
    <property type="match status" value="1"/>
</dbReference>
<dbReference type="KEGG" id="zmk:HG535_0G05570"/>
<evidence type="ECO:0000256" key="3">
    <source>
        <dbReference type="ARBA" id="ARBA00008495"/>
    </source>
</evidence>
<proteinExistence type="inferred from homology"/>
<dbReference type="PROSITE" id="PS50082">
    <property type="entry name" value="WD_REPEATS_2"/>
    <property type="match status" value="3"/>
</dbReference>
<comment type="similarity">
    <text evidence="3">Belongs to the WD repeat PLAP family.</text>
</comment>
<feature type="domain" description="PFU" evidence="9">
    <location>
        <begin position="352"/>
        <end position="448"/>
    </location>
</feature>
<dbReference type="GO" id="GO:0043130">
    <property type="term" value="F:ubiquitin binding"/>
    <property type="evidence" value="ECO:0007669"/>
    <property type="project" value="TreeGrafter"/>
</dbReference>
<dbReference type="FunFam" id="2.130.10.10:FF:000175">
    <property type="entry name" value="Phospholipase A-2-activating protein"/>
    <property type="match status" value="1"/>
</dbReference>
<dbReference type="OrthoDB" id="10265988at2759"/>
<keyword evidence="7" id="KW-0539">Nucleus</keyword>
<organism evidence="11 12">
    <name type="scientific">Zygotorulaspora mrakii</name>
    <name type="common">Zygosaccharomyces mrakii</name>
    <dbReference type="NCBI Taxonomy" id="42260"/>
    <lineage>
        <taxon>Eukaryota</taxon>
        <taxon>Fungi</taxon>
        <taxon>Dikarya</taxon>
        <taxon>Ascomycota</taxon>
        <taxon>Saccharomycotina</taxon>
        <taxon>Saccharomycetes</taxon>
        <taxon>Saccharomycetales</taxon>
        <taxon>Saccharomycetaceae</taxon>
        <taxon>Zygotorulaspora</taxon>
    </lineage>
</organism>
<feature type="repeat" description="WD" evidence="8">
    <location>
        <begin position="134"/>
        <end position="167"/>
    </location>
</feature>
<dbReference type="GeneID" id="59238457"/>
<dbReference type="GO" id="GO:0043161">
    <property type="term" value="P:proteasome-mediated ubiquitin-dependent protein catabolic process"/>
    <property type="evidence" value="ECO:0007669"/>
    <property type="project" value="TreeGrafter"/>
</dbReference>
<feature type="repeat" description="WD" evidence="8">
    <location>
        <begin position="217"/>
        <end position="248"/>
    </location>
</feature>
<dbReference type="PANTHER" id="PTHR19849">
    <property type="entry name" value="PHOSPHOLIPASE A-2-ACTIVATING PROTEIN"/>
    <property type="match status" value="1"/>
</dbReference>
<dbReference type="Gene3D" id="3.10.20.870">
    <property type="entry name" value="PFU (PLAA family ubiquitin binding), C-terminal domain"/>
    <property type="match status" value="1"/>
</dbReference>
<gene>
    <name evidence="11" type="ORF">HG535_0G05570</name>
</gene>
<dbReference type="InterPro" id="IPR036322">
    <property type="entry name" value="WD40_repeat_dom_sf"/>
</dbReference>
<dbReference type="GO" id="GO:0010992">
    <property type="term" value="P:ubiquitin recycling"/>
    <property type="evidence" value="ECO:0007669"/>
    <property type="project" value="TreeGrafter"/>
</dbReference>
<dbReference type="InterPro" id="IPR011989">
    <property type="entry name" value="ARM-like"/>
</dbReference>
<dbReference type="Pfam" id="PF09070">
    <property type="entry name" value="PFU"/>
    <property type="match status" value="1"/>
</dbReference>
<dbReference type="Gene3D" id="1.25.10.10">
    <property type="entry name" value="Leucine-rich Repeat Variant"/>
    <property type="match status" value="1"/>
</dbReference>
<protein>
    <recommendedName>
        <fullName evidence="13">Protein DOA1</fullName>
    </recommendedName>
</protein>
<dbReference type="PANTHER" id="PTHR19849:SF0">
    <property type="entry name" value="PHOSPHOLIPASE A-2-ACTIVATING PROTEIN"/>
    <property type="match status" value="1"/>
</dbReference>
<dbReference type="InterPro" id="IPR015943">
    <property type="entry name" value="WD40/YVTN_repeat-like_dom_sf"/>
</dbReference>
<dbReference type="Proteomes" id="UP000509704">
    <property type="component" value="Chromosome 7"/>
</dbReference>
<evidence type="ECO:0000256" key="4">
    <source>
        <dbReference type="ARBA" id="ARBA00022490"/>
    </source>
</evidence>
<feature type="repeat" description="WD" evidence="8">
    <location>
        <begin position="96"/>
        <end position="126"/>
    </location>
</feature>
<dbReference type="InterPro" id="IPR038122">
    <property type="entry name" value="PFU_sf"/>
</dbReference>
<dbReference type="InterPro" id="IPR001680">
    <property type="entry name" value="WD40_rpt"/>
</dbReference>
<keyword evidence="4" id="KW-0963">Cytoplasm</keyword>
<comment type="subcellular location">
    <subcellularLocation>
        <location evidence="2">Cytoplasm</location>
    </subcellularLocation>
    <subcellularLocation>
        <location evidence="1">Nucleus</location>
    </subcellularLocation>
</comment>
<name>A0A7H9B8V0_ZYGMR</name>
<keyword evidence="6" id="KW-0677">Repeat</keyword>
<accession>A0A7H9B8V0</accession>
<dbReference type="SUPFAM" id="SSF50978">
    <property type="entry name" value="WD40 repeat-like"/>
    <property type="match status" value="1"/>
</dbReference>
<dbReference type="Gene3D" id="2.130.10.10">
    <property type="entry name" value="YVTN repeat-like/Quinoprotein amine dehydrogenase"/>
    <property type="match status" value="1"/>
</dbReference>
<evidence type="ECO:0000259" key="10">
    <source>
        <dbReference type="PROSITE" id="PS51396"/>
    </source>
</evidence>
<dbReference type="InterPro" id="IPR015155">
    <property type="entry name" value="PFU"/>
</dbReference>
<dbReference type="InterPro" id="IPR013535">
    <property type="entry name" value="PUL_dom"/>
</dbReference>
<keyword evidence="5 8" id="KW-0853">WD repeat</keyword>
<keyword evidence="12" id="KW-1185">Reference proteome</keyword>
<evidence type="ECO:0000259" key="9">
    <source>
        <dbReference type="PROSITE" id="PS51394"/>
    </source>
</evidence>
<evidence type="ECO:0000313" key="11">
    <source>
        <dbReference type="EMBL" id="QLG74674.1"/>
    </source>
</evidence>
<dbReference type="Pfam" id="PF08324">
    <property type="entry name" value="PUL"/>
    <property type="match status" value="1"/>
</dbReference>
<sequence length="708" mass="78770">MYSLSATLLGHSQDVRDIAVVDNERVASVSRDGCVCVWRKQTNGTWDSTTIDKNDSFLNSVCYNFASQLLFYGGKDAMINGSYLDSKLGDDPLYTLIGHDGNVCSLSSDGEYVISGSWDKTAKVWQHGTLKWELKGHTGSVWDAKIIPNSVDQFLTASADKSIKLWKENKVLKTFTGLHNDVIRHLQVLKGGDQFASCSNDGEIKVCDMNGRVLRTLSGHESFVYSIKEAPNGELISCGEDRSLRIWSQDGSIKQVIRLPAISIWCIDILPNGDIAVGSSDSVIRIFTRDASRAASENDIREFNKEVENTSINSKVMGVDESKLSPLEVLQQPGKKEGQIVVVKNPSGVIEAHQCSQGKWVKVGDVIGSDSGGDKKKEFEGKNYDFVFDVDIEEGQPPLKLPLNANDNPYTVADQFLARYELPFSYKDQVVNFILKNTGGISFEQTTSQSGPVKSMMVLPVKEYLQINNCNPEKIFSGIVKLNAVEGTFDDEALAQIGAAFQSVDDSWELLYSFAVMMRSKWKSKIPAYDIIRIIAHKLPEASDISEFIEEGLGNSNISIVMLTVRILVNCFKNEFWGIHLMSSNKVYDSVFETIETQFNNATRQQAQNLAIAVSTLLFNYSVLILRDGSLLDVIPTISDAINTKYAPLEEYQSSEEAAYRLLVSYGNLATLEPSLLHFANSIPWIKRLKERYGHISRFSAIYEDLAK</sequence>
<dbReference type="PROSITE" id="PS51394">
    <property type="entry name" value="PFU"/>
    <property type="match status" value="1"/>
</dbReference>
<dbReference type="PROSITE" id="PS50294">
    <property type="entry name" value="WD_REPEATS_REGION"/>
    <property type="match status" value="2"/>
</dbReference>